<reference evidence="2" key="1">
    <citation type="submission" date="2021-02" db="EMBL/GenBank/DDBJ databases">
        <authorList>
            <person name="Dougan E. K."/>
            <person name="Rhodes N."/>
            <person name="Thang M."/>
            <person name="Chan C."/>
        </authorList>
    </citation>
    <scope>NUCLEOTIDE SEQUENCE</scope>
</reference>
<accession>A0A812LJL3</accession>
<dbReference type="AlphaFoldDB" id="A0A812LJL3"/>
<keyword evidence="1" id="KW-1133">Transmembrane helix</keyword>
<keyword evidence="3" id="KW-1185">Reference proteome</keyword>
<name>A0A812LJL3_9DINO</name>
<dbReference type="EMBL" id="CAJNDS010001046">
    <property type="protein sequence ID" value="CAE7245334.1"/>
    <property type="molecule type" value="Genomic_DNA"/>
</dbReference>
<organism evidence="2 3">
    <name type="scientific">Symbiodinium natans</name>
    <dbReference type="NCBI Taxonomy" id="878477"/>
    <lineage>
        <taxon>Eukaryota</taxon>
        <taxon>Sar</taxon>
        <taxon>Alveolata</taxon>
        <taxon>Dinophyceae</taxon>
        <taxon>Suessiales</taxon>
        <taxon>Symbiodiniaceae</taxon>
        <taxon>Symbiodinium</taxon>
    </lineage>
</organism>
<sequence>MHGCKHKSEMDHCQHIVSGSSLNCQHIVSPVAEEYWQHVAHLPFYSKLELREEDWGSTVPITWHTDGVRIYKSQKAWVYSFAPAVRKGRSLDTKMLTLLFREHDMTKPGTHDDVGLFIAWCMEVLRSGLYPSTDMNGKPWPRQSREAKMAGKQFAGGWKCAFAAFKADLEARVLVHKLVRNWSSYSICEHCLASRKPGSPFTFGDFTENALYLEHFFTHSEFLILNPPDKQSSWVHVRGWDKDRNLDEPGPSRDMLHVVHQGVGQHAVASLISHHYEDLFRGSLTLGVLERLLQTDAWPHYKSWCRDHKEMASSSMPFNLPRFNRESWKSYPELGSCYKAACVKTFIFWCAAFLRENMDCKDPSSCLRADAAYSLAHFQHLQDLHGAWLTSDVAEAMSAAGRNFLILYQALACQSRHAGQHLYHIVPKFHCLLHLVLRLPIEKRNPAFDHLYQEEDYMKEIGKIASRTHARTMDTVTLLRSAVKLGAVPSESVWVMIFTVDDADRYVVLYAFDLMYVQVLVCTLLMALYLLLDKSFDAL</sequence>
<keyword evidence="1" id="KW-0472">Membrane</keyword>
<proteinExistence type="predicted"/>
<gene>
    <name evidence="2" type="ORF">SNAT2548_LOCUS11570</name>
</gene>
<evidence type="ECO:0000256" key="1">
    <source>
        <dbReference type="SAM" id="Phobius"/>
    </source>
</evidence>
<comment type="caution">
    <text evidence="2">The sequence shown here is derived from an EMBL/GenBank/DDBJ whole genome shotgun (WGS) entry which is preliminary data.</text>
</comment>
<evidence type="ECO:0000313" key="3">
    <source>
        <dbReference type="Proteomes" id="UP000604046"/>
    </source>
</evidence>
<dbReference type="Proteomes" id="UP000604046">
    <property type="component" value="Unassembled WGS sequence"/>
</dbReference>
<feature type="transmembrane region" description="Helical" evidence="1">
    <location>
        <begin position="507"/>
        <end position="532"/>
    </location>
</feature>
<keyword evidence="1" id="KW-0812">Transmembrane</keyword>
<evidence type="ECO:0000313" key="2">
    <source>
        <dbReference type="EMBL" id="CAE7245334.1"/>
    </source>
</evidence>
<protein>
    <submittedName>
        <fullName evidence="2">Uncharacterized protein</fullName>
    </submittedName>
</protein>